<dbReference type="EMBL" id="AP025285">
    <property type="protein sequence ID" value="BDC91373.1"/>
    <property type="molecule type" value="Genomic_DNA"/>
</dbReference>
<dbReference type="InterPro" id="IPR046258">
    <property type="entry name" value="DUF6291"/>
</dbReference>
<protein>
    <submittedName>
        <fullName evidence="4">Uncharacterized protein</fullName>
    </submittedName>
</protein>
<dbReference type="Proteomes" id="UP001431186">
    <property type="component" value="Chromosome"/>
</dbReference>
<evidence type="ECO:0000259" key="2">
    <source>
        <dbReference type="Pfam" id="PF09524"/>
    </source>
</evidence>
<dbReference type="KEGG" id="lcal:ATTO_12450"/>
<reference evidence="4" key="1">
    <citation type="submission" date="2021-11" db="EMBL/GenBank/DDBJ databases">
        <title>Complete genome sequence of Atopobiaceae bacterium TOC12.</title>
        <authorList>
            <person name="Morinaga K."/>
            <person name="Kusada H."/>
            <person name="Tamaki H."/>
        </authorList>
    </citation>
    <scope>NUCLEOTIDE SEQUENCE</scope>
    <source>
        <strain evidence="4">TOC12</strain>
    </source>
</reference>
<sequence length="253" mass="28320">MSKVAIQGDMWEASCHLPPEQQKAFIFALVQYGMDGTEPDTDEPWYMAWVCCRDRVAMSAERSRKGQDAANRQWANKKPSRQPAKDDEADSQHIQQGSDEKPILDTHNGSDSQPIMGSANAEMSRDEMRGEEILSGEPDDLDQFDEAVKAVADNVISRLNDLTHQSFRSRSKKALRPIAARLREGYSEADLIQVVENQCHLWLRDQRMRVYLRPETLFGPKCEGYLNAAKMSPGGVSHADAAAYDAGISLVAY</sequence>
<gene>
    <name evidence="4" type="ORF">ATTO_12450</name>
</gene>
<dbReference type="Pfam" id="PF19808">
    <property type="entry name" value="DUF6291"/>
    <property type="match status" value="1"/>
</dbReference>
<dbReference type="RefSeq" id="WP_265591386.1">
    <property type="nucleotide sequence ID" value="NZ_AP025285.1"/>
</dbReference>
<feature type="region of interest" description="Disordered" evidence="1">
    <location>
        <begin position="62"/>
        <end position="127"/>
    </location>
</feature>
<proteinExistence type="predicted"/>
<feature type="domain" description="DUF6291" evidence="3">
    <location>
        <begin position="6"/>
        <end position="73"/>
    </location>
</feature>
<dbReference type="AlphaFoldDB" id="A0AAU9C567"/>
<organism evidence="4 5">
    <name type="scientific">Leptogranulimonas caecicola</name>
    <dbReference type="NCBI Taxonomy" id="2894156"/>
    <lineage>
        <taxon>Bacteria</taxon>
        <taxon>Bacillati</taxon>
        <taxon>Actinomycetota</taxon>
        <taxon>Coriobacteriia</taxon>
        <taxon>Coriobacteriales</taxon>
        <taxon>Kribbibacteriaceae</taxon>
        <taxon>Leptogranulimonas</taxon>
    </lineage>
</organism>
<evidence type="ECO:0000313" key="5">
    <source>
        <dbReference type="Proteomes" id="UP001431186"/>
    </source>
</evidence>
<keyword evidence="5" id="KW-1185">Reference proteome</keyword>
<name>A0AAU9C567_9ACTN</name>
<dbReference type="Pfam" id="PF09524">
    <property type="entry name" value="Phg_2220_C"/>
    <property type="match status" value="1"/>
</dbReference>
<evidence type="ECO:0000256" key="1">
    <source>
        <dbReference type="SAM" id="MobiDB-lite"/>
    </source>
</evidence>
<evidence type="ECO:0000313" key="4">
    <source>
        <dbReference type="EMBL" id="BDC91373.1"/>
    </source>
</evidence>
<evidence type="ECO:0000259" key="3">
    <source>
        <dbReference type="Pfam" id="PF19808"/>
    </source>
</evidence>
<feature type="domain" description="Phage conserved hypothetical protein C-terminal" evidence="2">
    <location>
        <begin position="155"/>
        <end position="227"/>
    </location>
</feature>
<dbReference type="InterPro" id="IPR011741">
    <property type="entry name" value="Phg_2220_C"/>
</dbReference>
<accession>A0AAU9C567</accession>